<dbReference type="RefSeq" id="WP_038216316.1">
    <property type="nucleotide sequence ID" value="NZ_CAWLWN010000183.1"/>
</dbReference>
<evidence type="ECO:0000313" key="2">
    <source>
        <dbReference type="Proteomes" id="UP000028511"/>
    </source>
</evidence>
<protein>
    <submittedName>
        <fullName evidence="1">Uncharacterized protein</fullName>
    </submittedName>
</protein>
<gene>
    <name evidence="1" type="ORF">XBP1_2040002</name>
</gene>
<accession>A0A077NBA6</accession>
<dbReference type="AlphaFoldDB" id="A0A077NBA6"/>
<reference evidence="1" key="1">
    <citation type="submission" date="2013-07" db="EMBL/GenBank/DDBJ databases">
        <title>Sub-species coevolution in mutualistic symbiosis.</title>
        <authorList>
            <person name="Murfin K."/>
            <person name="Klassen J."/>
            <person name="Lee M."/>
            <person name="Forst S."/>
            <person name="Stock P."/>
            <person name="Goodrich-Blair H."/>
        </authorList>
    </citation>
    <scope>NUCLEOTIDE SEQUENCE [LARGE SCALE GENOMIC DNA]</scope>
    <source>
        <strain evidence="1">Puntauvense</strain>
    </source>
</reference>
<proteinExistence type="predicted"/>
<dbReference type="EMBL" id="CBSW010000118">
    <property type="protein sequence ID" value="CDG96279.1"/>
    <property type="molecule type" value="Genomic_DNA"/>
</dbReference>
<dbReference type="Proteomes" id="UP000028511">
    <property type="component" value="Unassembled WGS sequence"/>
</dbReference>
<name>A0A077NBA6_XENBV</name>
<comment type="caution">
    <text evidence="1">The sequence shown here is derived from an EMBL/GenBank/DDBJ whole genome shotgun (WGS) entry which is preliminary data.</text>
</comment>
<dbReference type="HOGENOM" id="CLU_165371_0_0_6"/>
<organism evidence="1 2">
    <name type="scientific">Xenorhabdus bovienii str. puntauvense</name>
    <dbReference type="NCBI Taxonomy" id="1398201"/>
    <lineage>
        <taxon>Bacteria</taxon>
        <taxon>Pseudomonadati</taxon>
        <taxon>Pseudomonadota</taxon>
        <taxon>Gammaproteobacteria</taxon>
        <taxon>Enterobacterales</taxon>
        <taxon>Morganellaceae</taxon>
        <taxon>Xenorhabdus</taxon>
    </lineage>
</organism>
<sequence>MWGFQTWDENGKPNNSGVIPFLIAGTITVPKGQTSFSYSYVLPDGYKLDYTIMDNGGDITANLDDRQKYEIRVHGNTISAHPSSLGIPSASGKKVLVFYRRV</sequence>
<evidence type="ECO:0000313" key="1">
    <source>
        <dbReference type="EMBL" id="CDG96279.1"/>
    </source>
</evidence>